<feature type="compositionally biased region" description="Basic and acidic residues" evidence="1">
    <location>
        <begin position="46"/>
        <end position="62"/>
    </location>
</feature>
<feature type="compositionally biased region" description="Low complexity" evidence="1">
    <location>
        <begin position="9"/>
        <end position="30"/>
    </location>
</feature>
<reference evidence="2" key="1">
    <citation type="journal article" date="2023" name="Mol. Ecol. Resour.">
        <title>Chromosome-level genome assembly of a triploid poplar Populus alba 'Berolinensis'.</title>
        <authorList>
            <person name="Chen S."/>
            <person name="Yu Y."/>
            <person name="Wang X."/>
            <person name="Wang S."/>
            <person name="Zhang T."/>
            <person name="Zhou Y."/>
            <person name="He R."/>
            <person name="Meng N."/>
            <person name="Wang Y."/>
            <person name="Liu W."/>
            <person name="Liu Z."/>
            <person name="Liu J."/>
            <person name="Guo Q."/>
            <person name="Huang H."/>
            <person name="Sederoff R.R."/>
            <person name="Wang G."/>
            <person name="Qu G."/>
            <person name="Chen S."/>
        </authorList>
    </citation>
    <scope>NUCLEOTIDE SEQUENCE</scope>
    <source>
        <strain evidence="2">SC-2020</strain>
    </source>
</reference>
<gene>
    <name evidence="2" type="ORF">NC653_007339</name>
</gene>
<sequence>MATFPDPSTPVNNPTNSSSNPTISSKSSSWFKKESMPDQLIKNCKFKKEAENKEERVKEGES</sequence>
<feature type="region of interest" description="Disordered" evidence="1">
    <location>
        <begin position="1"/>
        <end position="62"/>
    </location>
</feature>
<evidence type="ECO:0000256" key="1">
    <source>
        <dbReference type="SAM" id="MobiDB-lite"/>
    </source>
</evidence>
<dbReference type="Proteomes" id="UP001164929">
    <property type="component" value="Chromosome 2"/>
</dbReference>
<proteinExistence type="predicted"/>
<accession>A0AAD6WDS7</accession>
<keyword evidence="3" id="KW-1185">Reference proteome</keyword>
<organism evidence="2 3">
    <name type="scientific">Populus alba x Populus x berolinensis</name>
    <dbReference type="NCBI Taxonomy" id="444605"/>
    <lineage>
        <taxon>Eukaryota</taxon>
        <taxon>Viridiplantae</taxon>
        <taxon>Streptophyta</taxon>
        <taxon>Embryophyta</taxon>
        <taxon>Tracheophyta</taxon>
        <taxon>Spermatophyta</taxon>
        <taxon>Magnoliopsida</taxon>
        <taxon>eudicotyledons</taxon>
        <taxon>Gunneridae</taxon>
        <taxon>Pentapetalae</taxon>
        <taxon>rosids</taxon>
        <taxon>fabids</taxon>
        <taxon>Malpighiales</taxon>
        <taxon>Salicaceae</taxon>
        <taxon>Saliceae</taxon>
        <taxon>Populus</taxon>
    </lineage>
</organism>
<evidence type="ECO:0000313" key="2">
    <source>
        <dbReference type="EMBL" id="KAJ7008647.1"/>
    </source>
</evidence>
<name>A0AAD6WDS7_9ROSI</name>
<dbReference type="EMBL" id="JAQIZT010000002">
    <property type="protein sequence ID" value="KAJ7008647.1"/>
    <property type="molecule type" value="Genomic_DNA"/>
</dbReference>
<comment type="caution">
    <text evidence="2">The sequence shown here is derived from an EMBL/GenBank/DDBJ whole genome shotgun (WGS) entry which is preliminary data.</text>
</comment>
<dbReference type="AlphaFoldDB" id="A0AAD6WDS7"/>
<protein>
    <submittedName>
        <fullName evidence="2">Uncharacterized protein</fullName>
    </submittedName>
</protein>
<evidence type="ECO:0000313" key="3">
    <source>
        <dbReference type="Proteomes" id="UP001164929"/>
    </source>
</evidence>